<accession>A0ABW0B8Q4</accession>
<keyword evidence="2" id="KW-1185">Reference proteome</keyword>
<reference evidence="2" key="1">
    <citation type="journal article" date="2019" name="Int. J. Syst. Evol. Microbiol.">
        <title>The Global Catalogue of Microorganisms (GCM) 10K type strain sequencing project: providing services to taxonomists for standard genome sequencing and annotation.</title>
        <authorList>
            <consortium name="The Broad Institute Genomics Platform"/>
            <consortium name="The Broad Institute Genome Sequencing Center for Infectious Disease"/>
            <person name="Wu L."/>
            <person name="Ma J."/>
        </authorList>
    </citation>
    <scope>NUCLEOTIDE SEQUENCE [LARGE SCALE GENOMIC DNA]</scope>
    <source>
        <strain evidence="2">CGMCC 4.1721</strain>
    </source>
</reference>
<name>A0ABW0B8Q4_9ACTN</name>
<protein>
    <submittedName>
        <fullName evidence="1">Thioviridamide family RiPP peptide</fullName>
    </submittedName>
</protein>
<evidence type="ECO:0000313" key="1">
    <source>
        <dbReference type="EMBL" id="MFC5173382.1"/>
    </source>
</evidence>
<dbReference type="NCBIfam" id="NF033415">
    <property type="entry name" value="thiovirid_RiPP"/>
    <property type="match status" value="1"/>
</dbReference>
<gene>
    <name evidence="1" type="primary">tvaA</name>
    <name evidence="1" type="ORF">ACFPRK_22740</name>
</gene>
<dbReference type="EMBL" id="JBHSKI010000010">
    <property type="protein sequence ID" value="MFC5173382.1"/>
    <property type="molecule type" value="Genomic_DNA"/>
</dbReference>
<comment type="caution">
    <text evidence="1">The sequence shown here is derived from an EMBL/GenBank/DDBJ whole genome shotgun (WGS) entry which is preliminary data.</text>
</comment>
<sequence>MSETTTAAQVDEVAFSDLVSKIKEAELAMTDEQRAVIDPAAGEKALEELAGVSPEDLQAFLEEKAGISPDEEAQGSVMAAIATVAYHC</sequence>
<proteinExistence type="predicted"/>
<organism evidence="1 2">
    <name type="scientific">Streptomyces mutomycini</name>
    <dbReference type="NCBI Taxonomy" id="284036"/>
    <lineage>
        <taxon>Bacteria</taxon>
        <taxon>Bacillati</taxon>
        <taxon>Actinomycetota</taxon>
        <taxon>Actinomycetes</taxon>
        <taxon>Kitasatosporales</taxon>
        <taxon>Streptomycetaceae</taxon>
        <taxon>Streptomyces</taxon>
    </lineage>
</organism>
<dbReference type="Proteomes" id="UP001596208">
    <property type="component" value="Unassembled WGS sequence"/>
</dbReference>
<evidence type="ECO:0000313" key="2">
    <source>
        <dbReference type="Proteomes" id="UP001596208"/>
    </source>
</evidence>
<dbReference type="RefSeq" id="WP_107418454.1">
    <property type="nucleotide sequence ID" value="NZ_JBFADZ010000001.1"/>
</dbReference>